<dbReference type="Proteomes" id="UP000010808">
    <property type="component" value="Chromosome"/>
</dbReference>
<dbReference type="KEGG" id="dhy:DESAM_20935"/>
<protein>
    <submittedName>
        <fullName evidence="3">Putative 4-hydroxy-2-oxovalerate aldolase</fullName>
        <ecNumber evidence="3">4.1.3.39</ecNumber>
    </submittedName>
</protein>
<dbReference type="InterPro" id="IPR050073">
    <property type="entry name" value="2-IPM_HCS-like"/>
</dbReference>
<dbReference type="GO" id="GO:0003852">
    <property type="term" value="F:2-isopropylmalate synthase activity"/>
    <property type="evidence" value="ECO:0007669"/>
    <property type="project" value="TreeGrafter"/>
</dbReference>
<evidence type="ECO:0000313" key="4">
    <source>
        <dbReference type="Proteomes" id="UP000010808"/>
    </source>
</evidence>
<dbReference type="PATRIC" id="fig|1121451.3.peg.1205"/>
<dbReference type="Pfam" id="PF00682">
    <property type="entry name" value="HMGL-like"/>
    <property type="match status" value="1"/>
</dbReference>
<keyword evidence="3" id="KW-0456">Lyase</keyword>
<dbReference type="PROSITE" id="PS50991">
    <property type="entry name" value="PYR_CT"/>
    <property type="match status" value="1"/>
</dbReference>
<dbReference type="NCBIfam" id="NF006049">
    <property type="entry name" value="PRK08195.1"/>
    <property type="match status" value="1"/>
</dbReference>
<dbReference type="AlphaFoldDB" id="L0RAI1"/>
<reference evidence="3 4" key="1">
    <citation type="submission" date="2012-10" db="EMBL/GenBank/DDBJ databases">
        <authorList>
            <person name="Genoscope - CEA"/>
        </authorList>
    </citation>
    <scope>NUCLEOTIDE SEQUENCE [LARGE SCALE GENOMIC DNA]</scope>
    <source>
        <strain evidence="4">AM13 / DSM 14728</strain>
    </source>
</reference>
<name>L0RAI1_9BACT</name>
<dbReference type="Gene3D" id="3.20.20.70">
    <property type="entry name" value="Aldolase class I"/>
    <property type="match status" value="1"/>
</dbReference>
<dbReference type="PANTHER" id="PTHR10277:SF9">
    <property type="entry name" value="2-ISOPROPYLMALATE SYNTHASE 1, CHLOROPLASTIC-RELATED"/>
    <property type="match status" value="1"/>
</dbReference>
<dbReference type="RefSeq" id="WP_015335827.1">
    <property type="nucleotide sequence ID" value="NC_020055.1"/>
</dbReference>
<dbReference type="eggNOG" id="COG0119">
    <property type="taxonomic scope" value="Bacteria"/>
</dbReference>
<accession>L0RAI1</accession>
<evidence type="ECO:0000256" key="1">
    <source>
        <dbReference type="ARBA" id="ARBA00023211"/>
    </source>
</evidence>
<dbReference type="InterPro" id="IPR013785">
    <property type="entry name" value="Aldolase_TIM"/>
</dbReference>
<organism evidence="3 4">
    <name type="scientific">Maridesulfovibrio hydrothermalis AM13 = DSM 14728</name>
    <dbReference type="NCBI Taxonomy" id="1121451"/>
    <lineage>
        <taxon>Bacteria</taxon>
        <taxon>Pseudomonadati</taxon>
        <taxon>Thermodesulfobacteriota</taxon>
        <taxon>Desulfovibrionia</taxon>
        <taxon>Desulfovibrionales</taxon>
        <taxon>Desulfovibrionaceae</taxon>
        <taxon>Maridesulfovibrio</taxon>
    </lineage>
</organism>
<feature type="domain" description="Pyruvate carboxyltransferase" evidence="2">
    <location>
        <begin position="7"/>
        <end position="256"/>
    </location>
</feature>
<dbReference type="SUPFAM" id="SSF51569">
    <property type="entry name" value="Aldolase"/>
    <property type="match status" value="1"/>
</dbReference>
<gene>
    <name evidence="3" type="ORF">DESAM_20935</name>
</gene>
<dbReference type="STRING" id="1121451.DESAM_20935"/>
<sequence>MDNLRNVEILECSLRDGSYAIDFNFTSADTELLVNELSTIGFNWIEIGHGLGMGASLAGKGVMPNNDLTLLKAARKKTSANIGMFYIPSLSSIDQLSIAASEGLDFVRIGANATEPLKAFSHISRAKQIGLTVGMNFMKSYAVSPKEFGVMARQAVEAGADIIYLVDSVGGMTPNEVEEYFSETKKNCSCEMGFHGHDNLRMAVANTLKAHECGARFLDATLMGIGRGAGNAPSEALICLLEESGIPTGIDIASLLKIADTYICPLMDNLTMYNTKEVAMGYGKFHSSHLPKIKKASLKYNADEKELIITMGRIDPVNIDDKVLEEVAEKLKDTKKTYESSALISYPGLKVVQDSISLNDEAVTELIKGIAVTCAKRRKATPVIEVVVLEAEREGLVVAEHIWDSERIVLGRLTVSNISVFLQIAELLADSTFKFIINTHESKSSPEDLQKIISEVGPKRLFPINTKQLKKTFLFNTLTLLANQPENRSILIYGDDEDLKKHLLQYSSLEQIIVVDTAATPTKGAVNITNIDDWALLDMEVDLVYSALMPNSSTEKKLLKCLNSKSKIISPFAAHCGNKNYYFLNLDTAYEGLNEYMNVPEIEFSPYGDA</sequence>
<dbReference type="GO" id="GO:0009098">
    <property type="term" value="P:L-leucine biosynthetic process"/>
    <property type="evidence" value="ECO:0007669"/>
    <property type="project" value="TreeGrafter"/>
</dbReference>
<dbReference type="EC" id="4.1.3.39" evidence="3"/>
<keyword evidence="4" id="KW-1185">Reference proteome</keyword>
<proteinExistence type="predicted"/>
<dbReference type="PANTHER" id="PTHR10277">
    <property type="entry name" value="HOMOCITRATE SYNTHASE-RELATED"/>
    <property type="match status" value="1"/>
</dbReference>
<dbReference type="InterPro" id="IPR000891">
    <property type="entry name" value="PYR_CT"/>
</dbReference>
<dbReference type="GO" id="GO:0008701">
    <property type="term" value="F:4-hydroxy-2-oxovalerate aldolase activity"/>
    <property type="evidence" value="ECO:0007669"/>
    <property type="project" value="UniProtKB-EC"/>
</dbReference>
<dbReference type="OrthoDB" id="9803573at2"/>
<dbReference type="HOGENOM" id="CLU_447406_0_0_7"/>
<dbReference type="EMBL" id="FO203522">
    <property type="protein sequence ID" value="CCO23222.1"/>
    <property type="molecule type" value="Genomic_DNA"/>
</dbReference>
<evidence type="ECO:0000313" key="3">
    <source>
        <dbReference type="EMBL" id="CCO23222.1"/>
    </source>
</evidence>
<evidence type="ECO:0000259" key="2">
    <source>
        <dbReference type="PROSITE" id="PS50991"/>
    </source>
</evidence>
<keyword evidence="1" id="KW-0464">Manganese</keyword>